<reference evidence="2 3" key="1">
    <citation type="journal article" date="2016" name="Mol. Biol. Evol.">
        <title>Comparative Genomics of Early-Diverging Mushroom-Forming Fungi Provides Insights into the Origins of Lignocellulose Decay Capabilities.</title>
        <authorList>
            <person name="Nagy L.G."/>
            <person name="Riley R."/>
            <person name="Tritt A."/>
            <person name="Adam C."/>
            <person name="Daum C."/>
            <person name="Floudas D."/>
            <person name="Sun H."/>
            <person name="Yadav J.S."/>
            <person name="Pangilinan J."/>
            <person name="Larsson K.H."/>
            <person name="Matsuura K."/>
            <person name="Barry K."/>
            <person name="Labutti K."/>
            <person name="Kuo R."/>
            <person name="Ohm R.A."/>
            <person name="Bhattacharya S.S."/>
            <person name="Shirouzu T."/>
            <person name="Yoshinaga Y."/>
            <person name="Martin F.M."/>
            <person name="Grigoriev I.V."/>
            <person name="Hibbett D.S."/>
        </authorList>
    </citation>
    <scope>NUCLEOTIDE SEQUENCE [LARGE SCALE GENOMIC DNA]</scope>
    <source>
        <strain evidence="2 3">L-15889</strain>
    </source>
</reference>
<dbReference type="AlphaFoldDB" id="A0A165QIH6"/>
<dbReference type="EMBL" id="KV429057">
    <property type="protein sequence ID" value="KZT69511.1"/>
    <property type="molecule type" value="Genomic_DNA"/>
</dbReference>
<protein>
    <submittedName>
        <fullName evidence="2">Uncharacterized protein</fullName>
    </submittedName>
</protein>
<gene>
    <name evidence="2" type="ORF">DAEQUDRAFT_255369</name>
</gene>
<feature type="transmembrane region" description="Helical" evidence="1">
    <location>
        <begin position="47"/>
        <end position="66"/>
    </location>
</feature>
<proteinExistence type="predicted"/>
<organism evidence="2 3">
    <name type="scientific">Daedalea quercina L-15889</name>
    <dbReference type="NCBI Taxonomy" id="1314783"/>
    <lineage>
        <taxon>Eukaryota</taxon>
        <taxon>Fungi</taxon>
        <taxon>Dikarya</taxon>
        <taxon>Basidiomycota</taxon>
        <taxon>Agaricomycotina</taxon>
        <taxon>Agaricomycetes</taxon>
        <taxon>Polyporales</taxon>
        <taxon>Fomitopsis</taxon>
    </lineage>
</organism>
<evidence type="ECO:0000313" key="2">
    <source>
        <dbReference type="EMBL" id="KZT69511.1"/>
    </source>
</evidence>
<name>A0A165QIH6_9APHY</name>
<keyword evidence="1" id="KW-0812">Transmembrane</keyword>
<dbReference type="Proteomes" id="UP000076727">
    <property type="component" value="Unassembled WGS sequence"/>
</dbReference>
<dbReference type="OrthoDB" id="3357408at2759"/>
<sequence>MLRYTLCSVYLHITLLRLHRRASDSQLITSCTQSSHNWYVAIRSSSMLWLLFYTTTVFLCVALDFAKSNAYDGVTDISLEAVGISFDLRMIHIGTGKSTELIDTGFRKCGAGTMDSESGTERRSQMH</sequence>
<keyword evidence="3" id="KW-1185">Reference proteome</keyword>
<keyword evidence="1" id="KW-0472">Membrane</keyword>
<evidence type="ECO:0000313" key="3">
    <source>
        <dbReference type="Proteomes" id="UP000076727"/>
    </source>
</evidence>
<keyword evidence="1" id="KW-1133">Transmembrane helix</keyword>
<evidence type="ECO:0000256" key="1">
    <source>
        <dbReference type="SAM" id="Phobius"/>
    </source>
</evidence>
<accession>A0A165QIH6</accession>